<evidence type="ECO:0000313" key="2">
    <source>
        <dbReference type="Proteomes" id="UP000199546"/>
    </source>
</evidence>
<dbReference type="STRING" id="1296565.SAMN05660657_05397"/>
<organism evidence="1 2">
    <name type="scientific">Geodermatophilus amargosae</name>
    <dbReference type="NCBI Taxonomy" id="1296565"/>
    <lineage>
        <taxon>Bacteria</taxon>
        <taxon>Bacillati</taxon>
        <taxon>Actinomycetota</taxon>
        <taxon>Actinomycetes</taxon>
        <taxon>Geodermatophilales</taxon>
        <taxon>Geodermatophilaceae</taxon>
        <taxon>Geodermatophilus</taxon>
    </lineage>
</organism>
<dbReference type="Proteomes" id="UP000199546">
    <property type="component" value="Unassembled WGS sequence"/>
</dbReference>
<evidence type="ECO:0000313" key="1">
    <source>
        <dbReference type="EMBL" id="SFU07459.1"/>
    </source>
</evidence>
<dbReference type="EMBL" id="FPBA01000036">
    <property type="protein sequence ID" value="SFU07459.1"/>
    <property type="molecule type" value="Genomic_DNA"/>
</dbReference>
<dbReference type="AlphaFoldDB" id="A0A1I7D731"/>
<proteinExistence type="predicted"/>
<evidence type="ECO:0008006" key="3">
    <source>
        <dbReference type="Google" id="ProtNLM"/>
    </source>
</evidence>
<dbReference type="Gene3D" id="3.10.400.10">
    <property type="entry name" value="Sulfate adenylyltransferase"/>
    <property type="match status" value="1"/>
</dbReference>
<accession>A0A1I7D731</accession>
<name>A0A1I7D731_9ACTN</name>
<dbReference type="SUPFAM" id="SSF88697">
    <property type="entry name" value="PUA domain-like"/>
    <property type="match status" value="1"/>
</dbReference>
<protein>
    <recommendedName>
        <fullName evidence="3">ASCH domain-containing protein</fullName>
    </recommendedName>
</protein>
<dbReference type="InterPro" id="IPR015947">
    <property type="entry name" value="PUA-like_sf"/>
</dbReference>
<keyword evidence="2" id="KW-1185">Reference proteome</keyword>
<sequence length="142" mass="15726">MRALHRRYGLRTVVVSSMAATGRRHVDHVLEGRKTAVLRPLLDPDGSTDLLERPGELLLAVDHTGRSFAVLRVEEAGVAALDDVAETVRRADDPDADVHAAWVQARRQEWLAAGHFVHGSTPVVWVRFHVVGRDDPGMEAER</sequence>
<gene>
    <name evidence="1" type="ORF">SAMN05660657_05397</name>
</gene>
<reference evidence="2" key="1">
    <citation type="submission" date="2016-10" db="EMBL/GenBank/DDBJ databases">
        <authorList>
            <person name="Varghese N."/>
            <person name="Submissions S."/>
        </authorList>
    </citation>
    <scope>NUCLEOTIDE SEQUENCE [LARGE SCALE GENOMIC DNA]</scope>
    <source>
        <strain evidence="2">DSM 46136</strain>
    </source>
</reference>